<accession>A0A0A2UWU2</accession>
<dbReference type="Proteomes" id="UP000030153">
    <property type="component" value="Unassembled WGS sequence"/>
</dbReference>
<dbReference type="OrthoDB" id="2662123at2"/>
<dbReference type="RefSeq" id="WP_084599526.1">
    <property type="nucleotide sequence ID" value="NZ_AVBG01000007.1"/>
</dbReference>
<gene>
    <name evidence="2" type="ORF">N780_08405</name>
</gene>
<organism evidence="2 3">
    <name type="scientific">Pontibacillus chungwhensis BH030062</name>
    <dbReference type="NCBI Taxonomy" id="1385513"/>
    <lineage>
        <taxon>Bacteria</taxon>
        <taxon>Bacillati</taxon>
        <taxon>Bacillota</taxon>
        <taxon>Bacilli</taxon>
        <taxon>Bacillales</taxon>
        <taxon>Bacillaceae</taxon>
        <taxon>Pontibacillus</taxon>
    </lineage>
</organism>
<keyword evidence="1" id="KW-1133">Transmembrane helix</keyword>
<feature type="transmembrane region" description="Helical" evidence="1">
    <location>
        <begin position="6"/>
        <end position="22"/>
    </location>
</feature>
<protein>
    <submittedName>
        <fullName evidence="2">Ribonuclease Z</fullName>
    </submittedName>
</protein>
<dbReference type="InterPro" id="IPR024419">
    <property type="entry name" value="YvrJ"/>
</dbReference>
<comment type="caution">
    <text evidence="2">The sequence shown here is derived from an EMBL/GenBank/DDBJ whole genome shotgun (WGS) entry which is preliminary data.</text>
</comment>
<evidence type="ECO:0000313" key="2">
    <source>
        <dbReference type="EMBL" id="KGP91228.1"/>
    </source>
</evidence>
<sequence>MEEWMTWVPEVGFPVLVTFYLLHRMEGKLDMLVASIHHLAEQMKVG</sequence>
<proteinExistence type="predicted"/>
<keyword evidence="1" id="KW-0472">Membrane</keyword>
<evidence type="ECO:0000313" key="3">
    <source>
        <dbReference type="Proteomes" id="UP000030153"/>
    </source>
</evidence>
<dbReference type="AlphaFoldDB" id="A0A0A2UWU2"/>
<dbReference type="Pfam" id="PF12841">
    <property type="entry name" value="YvrJ"/>
    <property type="match status" value="1"/>
</dbReference>
<dbReference type="EMBL" id="AVBG01000007">
    <property type="protein sequence ID" value="KGP91228.1"/>
    <property type="molecule type" value="Genomic_DNA"/>
</dbReference>
<keyword evidence="1" id="KW-0812">Transmembrane</keyword>
<keyword evidence="3" id="KW-1185">Reference proteome</keyword>
<evidence type="ECO:0000256" key="1">
    <source>
        <dbReference type="SAM" id="Phobius"/>
    </source>
</evidence>
<dbReference type="eggNOG" id="ENOG5033A90">
    <property type="taxonomic scope" value="Bacteria"/>
</dbReference>
<reference evidence="2 3" key="1">
    <citation type="submission" date="2013-08" db="EMBL/GenBank/DDBJ databases">
        <title>Genome of Pontibacillus chungwhensis.</title>
        <authorList>
            <person name="Wang Q."/>
            <person name="Wang G."/>
        </authorList>
    </citation>
    <scope>NUCLEOTIDE SEQUENCE [LARGE SCALE GENOMIC DNA]</scope>
    <source>
        <strain evidence="2 3">BH030062</strain>
    </source>
</reference>
<dbReference type="STRING" id="1385513.N780_08405"/>
<name>A0A0A2UWU2_9BACI</name>